<comment type="caution">
    <text evidence="1">The sequence shown here is derived from an EMBL/GenBank/DDBJ whole genome shotgun (WGS) entry which is preliminary data.</text>
</comment>
<accession>A0ACB8RSF8</accession>
<gene>
    <name evidence="1" type="ORF">FA95DRAFT_1520176</name>
</gene>
<keyword evidence="2" id="KW-1185">Reference proteome</keyword>
<organism evidence="1 2">
    <name type="scientific">Auriscalpium vulgare</name>
    <dbReference type="NCBI Taxonomy" id="40419"/>
    <lineage>
        <taxon>Eukaryota</taxon>
        <taxon>Fungi</taxon>
        <taxon>Dikarya</taxon>
        <taxon>Basidiomycota</taxon>
        <taxon>Agaricomycotina</taxon>
        <taxon>Agaricomycetes</taxon>
        <taxon>Russulales</taxon>
        <taxon>Auriscalpiaceae</taxon>
        <taxon>Auriscalpium</taxon>
    </lineage>
</organism>
<sequence length="354" mass="39878">MDAGTDNSGPALKRRREDEGPNSDACGPAASGTTTFRRSGEVWMEDGNIILVSQDVGYRVHRGVLANNSVVFRDMFANSAPSADEVVDGCAVLHLQDVTDDLCHLLKMMYFRKYGRDKRKLGLTALSGLLRLAMKYMLDDLRDELVEYLKFLFPSTLDEYRSHQRSESLPADLDPMLGVRLALELEIPVILPVTLYLSALLPPEKKLLILETDDSMSHRARTEVLLRVMHFERAWADAMHSNRLAGFFKEAPHDVDGLGCDGFRTPQVIWLLKWFSSLRQDVFLTEYNESLWLCNDYDCDSLMDERLEKLPKEIWKDLPSMSSTATQPWSEWGDIPSVGAGEVADLVEAEAAAT</sequence>
<protein>
    <submittedName>
        <fullName evidence="1">Uncharacterized protein</fullName>
    </submittedName>
</protein>
<reference evidence="1" key="2">
    <citation type="journal article" date="2022" name="New Phytol.">
        <title>Evolutionary transition to the ectomycorrhizal habit in the genomes of a hyperdiverse lineage of mushroom-forming fungi.</title>
        <authorList>
            <person name="Looney B."/>
            <person name="Miyauchi S."/>
            <person name="Morin E."/>
            <person name="Drula E."/>
            <person name="Courty P.E."/>
            <person name="Kohler A."/>
            <person name="Kuo A."/>
            <person name="LaButti K."/>
            <person name="Pangilinan J."/>
            <person name="Lipzen A."/>
            <person name="Riley R."/>
            <person name="Andreopoulos W."/>
            <person name="He G."/>
            <person name="Johnson J."/>
            <person name="Nolan M."/>
            <person name="Tritt A."/>
            <person name="Barry K.W."/>
            <person name="Grigoriev I.V."/>
            <person name="Nagy L.G."/>
            <person name="Hibbett D."/>
            <person name="Henrissat B."/>
            <person name="Matheny P.B."/>
            <person name="Labbe J."/>
            <person name="Martin F.M."/>
        </authorList>
    </citation>
    <scope>NUCLEOTIDE SEQUENCE</scope>
    <source>
        <strain evidence="1">FP105234-sp</strain>
    </source>
</reference>
<evidence type="ECO:0000313" key="1">
    <source>
        <dbReference type="EMBL" id="KAI0046530.1"/>
    </source>
</evidence>
<name>A0ACB8RSF8_9AGAM</name>
<dbReference type="Proteomes" id="UP000814033">
    <property type="component" value="Unassembled WGS sequence"/>
</dbReference>
<reference evidence="1" key="1">
    <citation type="submission" date="2021-02" db="EMBL/GenBank/DDBJ databases">
        <authorList>
            <consortium name="DOE Joint Genome Institute"/>
            <person name="Ahrendt S."/>
            <person name="Looney B.P."/>
            <person name="Miyauchi S."/>
            <person name="Morin E."/>
            <person name="Drula E."/>
            <person name="Courty P.E."/>
            <person name="Chicoki N."/>
            <person name="Fauchery L."/>
            <person name="Kohler A."/>
            <person name="Kuo A."/>
            <person name="Labutti K."/>
            <person name="Pangilinan J."/>
            <person name="Lipzen A."/>
            <person name="Riley R."/>
            <person name="Andreopoulos W."/>
            <person name="He G."/>
            <person name="Johnson J."/>
            <person name="Barry K.W."/>
            <person name="Grigoriev I.V."/>
            <person name="Nagy L."/>
            <person name="Hibbett D."/>
            <person name="Henrissat B."/>
            <person name="Matheny P.B."/>
            <person name="Labbe J."/>
            <person name="Martin F."/>
        </authorList>
    </citation>
    <scope>NUCLEOTIDE SEQUENCE</scope>
    <source>
        <strain evidence="1">FP105234-sp</strain>
    </source>
</reference>
<dbReference type="EMBL" id="MU275923">
    <property type="protein sequence ID" value="KAI0046530.1"/>
    <property type="molecule type" value="Genomic_DNA"/>
</dbReference>
<evidence type="ECO:0000313" key="2">
    <source>
        <dbReference type="Proteomes" id="UP000814033"/>
    </source>
</evidence>
<proteinExistence type="predicted"/>